<keyword evidence="2" id="KW-1185">Reference proteome</keyword>
<organism evidence="1 2">
    <name type="scientific">Bacteroides fluxus YIT 12057</name>
    <dbReference type="NCBI Taxonomy" id="763034"/>
    <lineage>
        <taxon>Bacteria</taxon>
        <taxon>Pseudomonadati</taxon>
        <taxon>Bacteroidota</taxon>
        <taxon>Bacteroidia</taxon>
        <taxon>Bacteroidales</taxon>
        <taxon>Bacteroidaceae</taxon>
        <taxon>Bacteroides</taxon>
    </lineage>
</organism>
<name>F3PUZ9_9BACE</name>
<protein>
    <submittedName>
        <fullName evidence="1">Conserved domain protein</fullName>
    </submittedName>
</protein>
<sequence>MRKEYVISLALLLLCLAGCNVKRSKTTNIREEVNFIIDTTLRKEYVDVKPFEECDTISTNKMIISVEDVFEKVKPSINSLIEQGLIEIQGPLHIHLINDSIWIVRSEPVSKIDELLFGGTVYYEIRKNDGFILKCIIEE</sequence>
<dbReference type="GeneID" id="86050075"/>
<reference evidence="1 2" key="1">
    <citation type="submission" date="2011-02" db="EMBL/GenBank/DDBJ databases">
        <authorList>
            <person name="Weinstock G."/>
            <person name="Sodergren E."/>
            <person name="Clifton S."/>
            <person name="Fulton L."/>
            <person name="Fulton B."/>
            <person name="Courtney L."/>
            <person name="Fronick C."/>
            <person name="Harrison M."/>
            <person name="Strong C."/>
            <person name="Farmer C."/>
            <person name="Delahaunty K."/>
            <person name="Markovic C."/>
            <person name="Hall O."/>
            <person name="Minx P."/>
            <person name="Tomlinson C."/>
            <person name="Mitreva M."/>
            <person name="Hou S."/>
            <person name="Chen J."/>
            <person name="Wollam A."/>
            <person name="Pepin K.H."/>
            <person name="Johnson M."/>
            <person name="Bhonagiri V."/>
            <person name="Zhang X."/>
            <person name="Suruliraj S."/>
            <person name="Warren W."/>
            <person name="Chinwalla A."/>
            <person name="Mardis E.R."/>
            <person name="Wilson R.K."/>
        </authorList>
    </citation>
    <scope>NUCLEOTIDE SEQUENCE [LARGE SCALE GENOMIC DNA]</scope>
    <source>
        <strain evidence="1 2">YIT 12057</strain>
    </source>
</reference>
<proteinExistence type="predicted"/>
<gene>
    <name evidence="1" type="ORF">HMPREF9446_02573</name>
</gene>
<dbReference type="EMBL" id="AFBN01000050">
    <property type="protein sequence ID" value="EGF55750.1"/>
    <property type="molecule type" value="Genomic_DNA"/>
</dbReference>
<dbReference type="STRING" id="763034.HMPREF9446_02573"/>
<evidence type="ECO:0000313" key="2">
    <source>
        <dbReference type="Proteomes" id="UP000003416"/>
    </source>
</evidence>
<dbReference type="RefSeq" id="WP_009125825.1">
    <property type="nucleotide sequence ID" value="NZ_GL882647.1"/>
</dbReference>
<dbReference type="Proteomes" id="UP000003416">
    <property type="component" value="Unassembled WGS sequence"/>
</dbReference>
<accession>F3PUZ9</accession>
<evidence type="ECO:0000313" key="1">
    <source>
        <dbReference type="EMBL" id="EGF55750.1"/>
    </source>
</evidence>
<dbReference type="AlphaFoldDB" id="F3PUZ9"/>
<dbReference type="HOGENOM" id="CLU_1841103_0_0_10"/>
<comment type="caution">
    <text evidence="1">The sequence shown here is derived from an EMBL/GenBank/DDBJ whole genome shotgun (WGS) entry which is preliminary data.</text>
</comment>